<evidence type="ECO:0000259" key="11">
    <source>
        <dbReference type="Pfam" id="PF07992"/>
    </source>
</evidence>
<keyword evidence="6" id="KW-0479">Metal-binding</keyword>
<dbReference type="InterPro" id="IPR013785">
    <property type="entry name" value="Aldolase_TIM"/>
</dbReference>
<comment type="similarity">
    <text evidence="3">In the N-terminal section; belongs to the NADH:flavin oxidoreductase/NADH oxidase family.</text>
</comment>
<keyword evidence="5" id="KW-0288">FMN</keyword>
<dbReference type="Gene3D" id="3.50.50.60">
    <property type="entry name" value="FAD/NAD(P)-binding domain"/>
    <property type="match status" value="1"/>
</dbReference>
<dbReference type="InterPro" id="IPR051793">
    <property type="entry name" value="NADH:flavin_oxidoreductase"/>
</dbReference>
<dbReference type="PRINTS" id="PR00411">
    <property type="entry name" value="PNDRDTASEI"/>
</dbReference>
<dbReference type="NCBIfam" id="NF045599">
    <property type="entry name" value="bili_reduct_long"/>
    <property type="match status" value="1"/>
</dbReference>
<dbReference type="GO" id="GO:0046872">
    <property type="term" value="F:metal ion binding"/>
    <property type="evidence" value="ECO:0007669"/>
    <property type="project" value="UniProtKB-KW"/>
</dbReference>
<dbReference type="CDD" id="cd02803">
    <property type="entry name" value="OYE_like_FMN_family"/>
    <property type="match status" value="1"/>
</dbReference>
<evidence type="ECO:0000313" key="12">
    <source>
        <dbReference type="EMBL" id="KSV60228.1"/>
    </source>
</evidence>
<dbReference type="Proteomes" id="UP000054874">
    <property type="component" value="Unassembled WGS sequence"/>
</dbReference>
<evidence type="ECO:0000313" key="13">
    <source>
        <dbReference type="Proteomes" id="UP000054874"/>
    </source>
</evidence>
<dbReference type="PRINTS" id="PR00368">
    <property type="entry name" value="FADPNR"/>
</dbReference>
<dbReference type="InterPro" id="IPR054629">
    <property type="entry name" value="BilR_N"/>
</dbReference>
<dbReference type="Gene3D" id="3.40.50.720">
    <property type="entry name" value="NAD(P)-binding Rossmann-like Domain"/>
    <property type="match status" value="1"/>
</dbReference>
<dbReference type="STRING" id="290052.ASU35_17250"/>
<proteinExistence type="inferred from homology"/>
<organism evidence="12 13">
    <name type="scientific">Acetivibrio ethanolgignens</name>
    <dbReference type="NCBI Taxonomy" id="290052"/>
    <lineage>
        <taxon>Bacteria</taxon>
        <taxon>Bacillati</taxon>
        <taxon>Bacillota</taxon>
        <taxon>Clostridia</taxon>
        <taxon>Eubacteriales</taxon>
        <taxon>Oscillospiraceae</taxon>
        <taxon>Acetivibrio</taxon>
    </lineage>
</organism>
<evidence type="ECO:0000256" key="7">
    <source>
        <dbReference type="ARBA" id="ARBA00023002"/>
    </source>
</evidence>
<dbReference type="GO" id="GO:0010181">
    <property type="term" value="F:FMN binding"/>
    <property type="evidence" value="ECO:0007669"/>
    <property type="project" value="InterPro"/>
</dbReference>
<evidence type="ECO:0000256" key="5">
    <source>
        <dbReference type="ARBA" id="ARBA00022643"/>
    </source>
</evidence>
<dbReference type="InterPro" id="IPR001155">
    <property type="entry name" value="OxRdtase_FMN_N"/>
</dbReference>
<evidence type="ECO:0000256" key="8">
    <source>
        <dbReference type="ARBA" id="ARBA00023004"/>
    </source>
</evidence>
<feature type="domain" description="FAD/NAD(P)-binding" evidence="11">
    <location>
        <begin position="385"/>
        <end position="613"/>
    </location>
</feature>
<evidence type="ECO:0000256" key="1">
    <source>
        <dbReference type="ARBA" id="ARBA00001917"/>
    </source>
</evidence>
<protein>
    <submittedName>
        <fullName evidence="12">NADH oxidase</fullName>
    </submittedName>
</protein>
<evidence type="ECO:0000259" key="10">
    <source>
        <dbReference type="Pfam" id="PF00724"/>
    </source>
</evidence>
<dbReference type="OrthoDB" id="9772736at2"/>
<evidence type="ECO:0000256" key="4">
    <source>
        <dbReference type="ARBA" id="ARBA00022630"/>
    </source>
</evidence>
<keyword evidence="7" id="KW-0560">Oxidoreductase</keyword>
<dbReference type="SUPFAM" id="SSF51395">
    <property type="entry name" value="FMN-linked oxidoreductases"/>
    <property type="match status" value="1"/>
</dbReference>
<comment type="cofactor">
    <cofactor evidence="2">
        <name>[4Fe-4S] cluster</name>
        <dbReference type="ChEBI" id="CHEBI:49883"/>
    </cofactor>
</comment>
<comment type="cofactor">
    <cofactor evidence="1">
        <name>FMN</name>
        <dbReference type="ChEBI" id="CHEBI:58210"/>
    </cofactor>
</comment>
<gene>
    <name evidence="12" type="ORF">ASU35_17250</name>
</gene>
<dbReference type="GO" id="GO:0051536">
    <property type="term" value="F:iron-sulfur cluster binding"/>
    <property type="evidence" value="ECO:0007669"/>
    <property type="project" value="UniProtKB-KW"/>
</dbReference>
<keyword evidence="9" id="KW-0411">Iron-sulfur</keyword>
<dbReference type="NCBIfam" id="NF045592">
    <property type="entry name" value="bili_reduct_N"/>
    <property type="match status" value="1"/>
</dbReference>
<dbReference type="AlphaFoldDB" id="A0A0V8QI50"/>
<accession>A0A0V8QI50</accession>
<keyword evidence="4" id="KW-0285">Flavoprotein</keyword>
<evidence type="ECO:0000256" key="2">
    <source>
        <dbReference type="ARBA" id="ARBA00001966"/>
    </source>
</evidence>
<dbReference type="Pfam" id="PF00724">
    <property type="entry name" value="Oxidored_FMN"/>
    <property type="match status" value="1"/>
</dbReference>
<dbReference type="GO" id="GO:0016491">
    <property type="term" value="F:oxidoreductase activity"/>
    <property type="evidence" value="ECO:0007669"/>
    <property type="project" value="UniProtKB-KW"/>
</dbReference>
<dbReference type="EMBL" id="LNAM01000031">
    <property type="protein sequence ID" value="KSV60228.1"/>
    <property type="molecule type" value="Genomic_DNA"/>
</dbReference>
<dbReference type="PANTHER" id="PTHR42917:SF2">
    <property type="entry name" value="2,4-DIENOYL-COA REDUCTASE [(2E)-ENOYL-COA-PRODUCING]"/>
    <property type="match status" value="1"/>
</dbReference>
<evidence type="ECO:0000256" key="9">
    <source>
        <dbReference type="ARBA" id="ARBA00023014"/>
    </source>
</evidence>
<keyword evidence="8" id="KW-0408">Iron</keyword>
<comment type="caution">
    <text evidence="12">The sequence shown here is derived from an EMBL/GenBank/DDBJ whole genome shotgun (WGS) entry which is preliminary data.</text>
</comment>
<reference evidence="12 13" key="1">
    <citation type="submission" date="2015-11" db="EMBL/GenBank/DDBJ databases">
        <title>Butyribacter intestini gen. nov., sp. nov., a butyric acid-producing bacterium of the family Lachnospiraceae isolated from the human faeces.</title>
        <authorList>
            <person name="Zou Y."/>
            <person name="Xue W."/>
            <person name="Luo G."/>
            <person name="Lv M."/>
        </authorList>
    </citation>
    <scope>NUCLEOTIDE SEQUENCE [LARGE SCALE GENOMIC DNA]</scope>
    <source>
        <strain evidence="12 13">ACET-33324</strain>
    </source>
</reference>
<dbReference type="RefSeq" id="WP_058351568.1">
    <property type="nucleotide sequence ID" value="NZ_CABMMD010000031.1"/>
</dbReference>
<dbReference type="Gene3D" id="3.20.20.70">
    <property type="entry name" value="Aldolase class I"/>
    <property type="match status" value="1"/>
</dbReference>
<dbReference type="InterPro" id="IPR023753">
    <property type="entry name" value="FAD/NAD-binding_dom"/>
</dbReference>
<keyword evidence="13" id="KW-1185">Reference proteome</keyword>
<sequence length="648" mass="70063">MKILEPIKVGKTTFKNRIMFPPLTTGYEERDGSIGEQSLNFYSRLAEGGVGYIVIGDVAPLNTVSPTPKLFKEEQVESFKKLSDACHKYDCKLGLQLFHPEYDVAALAALFAKGAMQEARVKLHHDMQHFVNEVTEEQLDVILEKMKACAALAVKAGVDAIEVHGDRLVGSLCSSILNKRTDSYGGSFENRTKFALKLVRALREAAPDIVIDYKLPVITPMKEGGLRGKGGLIPEEALKLAQLLEEAGVDTLHVAQANHTGNMADTIPPMGVQDYGFTVEYAKMVKDKVSIPVSCVGRIVTPQAAEAVVAGGLADMVGLGRSLLADPDFVKKCEENKPQCVRTCIMCNKGCTDSIQNRTFLSCVLNAENGYEYKRMIKKAEQVKKIAVIGAGPAGLEAARVAAERGHKVTVYDKAYHIGGQLRIASVPPRKEEMLRFVRYYEAVFAELTVDFKLGGTPSIEELNAYDEVIVATGAQNAMPPIPGADGAQVVSAWDVLDRKEIVFGKVAVIGGGLVGAETAEYLAHQGAEVTVIEMLDAIAKEESNTILPTMLEDFKEYGVVLSPNTKVDSIEAGIVNCTRTAKDGENEITEAVQIPADFVVMAVGAKKVRPELSGITVPVHYIGDCAEDAKGTIEYAVKSGYDVACEL</sequence>
<feature type="domain" description="NADH:flavin oxidoreductase/NADH oxidase N-terminal" evidence="10">
    <location>
        <begin position="3"/>
        <end position="338"/>
    </location>
</feature>
<dbReference type="PANTHER" id="PTHR42917">
    <property type="entry name" value="2,4-DIENOYL-COA REDUCTASE"/>
    <property type="match status" value="1"/>
</dbReference>
<evidence type="ECO:0000256" key="6">
    <source>
        <dbReference type="ARBA" id="ARBA00022723"/>
    </source>
</evidence>
<dbReference type="SUPFAM" id="SSF51905">
    <property type="entry name" value="FAD/NAD(P)-binding domain"/>
    <property type="match status" value="1"/>
</dbReference>
<dbReference type="InterPro" id="IPR036188">
    <property type="entry name" value="FAD/NAD-bd_sf"/>
</dbReference>
<dbReference type="Pfam" id="PF07992">
    <property type="entry name" value="Pyr_redox_2"/>
    <property type="match status" value="1"/>
</dbReference>
<name>A0A0V8QI50_9FIRM</name>
<evidence type="ECO:0000256" key="3">
    <source>
        <dbReference type="ARBA" id="ARBA00011048"/>
    </source>
</evidence>